<evidence type="ECO:0000313" key="3">
    <source>
        <dbReference type="Proteomes" id="UP001501455"/>
    </source>
</evidence>
<name>A0ABP6U5Z0_9ACTN</name>
<dbReference type="Proteomes" id="UP001501455">
    <property type="component" value="Unassembled WGS sequence"/>
</dbReference>
<evidence type="ECO:0000313" key="2">
    <source>
        <dbReference type="EMBL" id="GAA3501716.1"/>
    </source>
</evidence>
<proteinExistence type="predicted"/>
<feature type="compositionally biased region" description="Basic and acidic residues" evidence="1">
    <location>
        <begin position="30"/>
        <end position="45"/>
    </location>
</feature>
<organism evidence="2 3">
    <name type="scientific">Streptomyces prasinosporus</name>
    <dbReference type="NCBI Taxonomy" id="68256"/>
    <lineage>
        <taxon>Bacteria</taxon>
        <taxon>Bacillati</taxon>
        <taxon>Actinomycetota</taxon>
        <taxon>Actinomycetes</taxon>
        <taxon>Kitasatosporales</taxon>
        <taxon>Streptomycetaceae</taxon>
        <taxon>Streptomyces</taxon>
        <taxon>Streptomyces albogriseolus group</taxon>
    </lineage>
</organism>
<keyword evidence="3" id="KW-1185">Reference proteome</keyword>
<comment type="caution">
    <text evidence="2">The sequence shown here is derived from an EMBL/GenBank/DDBJ whole genome shotgun (WGS) entry which is preliminary data.</text>
</comment>
<evidence type="ECO:0000256" key="1">
    <source>
        <dbReference type="SAM" id="MobiDB-lite"/>
    </source>
</evidence>
<reference evidence="3" key="1">
    <citation type="journal article" date="2019" name="Int. J. Syst. Evol. Microbiol.">
        <title>The Global Catalogue of Microorganisms (GCM) 10K type strain sequencing project: providing services to taxonomists for standard genome sequencing and annotation.</title>
        <authorList>
            <consortium name="The Broad Institute Genomics Platform"/>
            <consortium name="The Broad Institute Genome Sequencing Center for Infectious Disease"/>
            <person name="Wu L."/>
            <person name="Ma J."/>
        </authorList>
    </citation>
    <scope>NUCLEOTIDE SEQUENCE [LARGE SCALE GENOMIC DNA]</scope>
    <source>
        <strain evidence="3">JCM 4816</strain>
    </source>
</reference>
<dbReference type="EMBL" id="BAAAXF010000060">
    <property type="protein sequence ID" value="GAA3501716.1"/>
    <property type="molecule type" value="Genomic_DNA"/>
</dbReference>
<sequence length="61" mass="6521">MRCAGPCRGTRTGQKGPEERGDATPAPSPAHERERAMPRTIKDQTVEQLGGPRQRPGAATP</sequence>
<feature type="region of interest" description="Disordered" evidence="1">
    <location>
        <begin position="1"/>
        <end position="61"/>
    </location>
</feature>
<accession>A0ABP6U5Z0</accession>
<protein>
    <submittedName>
        <fullName evidence="2">Uncharacterized protein</fullName>
    </submittedName>
</protein>
<gene>
    <name evidence="2" type="ORF">GCM10019016_088230</name>
</gene>